<dbReference type="GO" id="GO:0016787">
    <property type="term" value="F:hydrolase activity"/>
    <property type="evidence" value="ECO:0007669"/>
    <property type="project" value="UniProtKB-KW"/>
</dbReference>
<dbReference type="InterPro" id="IPR013094">
    <property type="entry name" value="AB_hydrolase_3"/>
</dbReference>
<reference evidence="3" key="1">
    <citation type="submission" date="2022-07" db="EMBL/GenBank/DDBJ databases">
        <authorList>
            <person name="Xamxidin M."/>
        </authorList>
    </citation>
    <scope>NUCLEOTIDE SEQUENCE</scope>
    <source>
        <strain evidence="3">YS8-69</strain>
    </source>
</reference>
<dbReference type="Gene3D" id="3.40.50.1820">
    <property type="entry name" value="alpha/beta hydrolase"/>
    <property type="match status" value="1"/>
</dbReference>
<evidence type="ECO:0000259" key="2">
    <source>
        <dbReference type="Pfam" id="PF07859"/>
    </source>
</evidence>
<keyword evidence="4" id="KW-1185">Reference proteome</keyword>
<dbReference type="PANTHER" id="PTHR48081">
    <property type="entry name" value="AB HYDROLASE SUPERFAMILY PROTEIN C4A8.06C"/>
    <property type="match status" value="1"/>
</dbReference>
<dbReference type="InterPro" id="IPR029058">
    <property type="entry name" value="AB_hydrolase_fold"/>
</dbReference>
<dbReference type="EMBL" id="JANKHG010000027">
    <property type="protein sequence ID" value="MCR2747905.1"/>
    <property type="molecule type" value="Genomic_DNA"/>
</dbReference>
<evidence type="ECO:0000313" key="4">
    <source>
        <dbReference type="Proteomes" id="UP001165267"/>
    </source>
</evidence>
<dbReference type="Proteomes" id="UP001165267">
    <property type="component" value="Unassembled WGS sequence"/>
</dbReference>
<accession>A0ABT1XKU6</accession>
<proteinExistence type="predicted"/>
<keyword evidence="1 3" id="KW-0378">Hydrolase</keyword>
<gene>
    <name evidence="3" type="ORF">NSP04_14735</name>
</gene>
<evidence type="ECO:0000313" key="3">
    <source>
        <dbReference type="EMBL" id="MCR2747905.1"/>
    </source>
</evidence>
<organism evidence="3 4">
    <name type="scientific">Limnobacter parvus</name>
    <dbReference type="NCBI Taxonomy" id="2939690"/>
    <lineage>
        <taxon>Bacteria</taxon>
        <taxon>Pseudomonadati</taxon>
        <taxon>Pseudomonadota</taxon>
        <taxon>Betaproteobacteria</taxon>
        <taxon>Burkholderiales</taxon>
        <taxon>Burkholderiaceae</taxon>
        <taxon>Limnobacter</taxon>
    </lineage>
</organism>
<dbReference type="InterPro" id="IPR050300">
    <property type="entry name" value="GDXG_lipolytic_enzyme"/>
</dbReference>
<name>A0ABT1XKU6_9BURK</name>
<comment type="caution">
    <text evidence="3">The sequence shown here is derived from an EMBL/GenBank/DDBJ whole genome shotgun (WGS) entry which is preliminary data.</text>
</comment>
<feature type="domain" description="Alpha/beta hydrolase fold-3" evidence="2">
    <location>
        <begin position="74"/>
        <end position="281"/>
    </location>
</feature>
<dbReference type="PANTHER" id="PTHR48081:SF8">
    <property type="entry name" value="ALPHA_BETA HYDROLASE FOLD-3 DOMAIN-CONTAINING PROTEIN-RELATED"/>
    <property type="match status" value="1"/>
</dbReference>
<dbReference type="RefSeq" id="WP_257513116.1">
    <property type="nucleotide sequence ID" value="NZ_JANKHG010000027.1"/>
</dbReference>
<evidence type="ECO:0000256" key="1">
    <source>
        <dbReference type="ARBA" id="ARBA00022801"/>
    </source>
</evidence>
<sequence length="323" mass="35550">MSKSVTLFLRLCQGRLLAARNPEKVWRVGERVTNLLQKLSRMPAGCSVQHRTVNGVPVEIIENHSAHANSRQTLLFLHGGGFAFGSAANYRAFVARLCKKSGIARAWVPDYTLMGKAPFPAGLNDVVAVWKALLHEHGQDELLLAGDSAGGNLSLALCHAMNSSELRLPTRVYLSSPWLDPSLGESDLRPEVVDAFLGHNEAQARDWLKRMFATPYASVHNPENPLISPLLGDLSRLPPVYVQCSANEVFMVDSLRLVKQAQQLGTVCHVDVWSGVFHDFILFSPSMPEGRAAFAAAAAWLGHGEVRRPPYFQTRIRQLSSPL</sequence>
<protein>
    <submittedName>
        <fullName evidence="3">Alpha/beta hydrolase</fullName>
    </submittedName>
</protein>
<dbReference type="Pfam" id="PF07859">
    <property type="entry name" value="Abhydrolase_3"/>
    <property type="match status" value="1"/>
</dbReference>
<dbReference type="SUPFAM" id="SSF53474">
    <property type="entry name" value="alpha/beta-Hydrolases"/>
    <property type="match status" value="1"/>
</dbReference>